<gene>
    <name evidence="1" type="ORF">KGM_206637</name>
</gene>
<dbReference type="EMBL" id="AGBW02009208">
    <property type="protein sequence ID" value="OWR51374.1"/>
    <property type="molecule type" value="Genomic_DNA"/>
</dbReference>
<evidence type="ECO:0000313" key="1">
    <source>
        <dbReference type="EMBL" id="OWR51374.1"/>
    </source>
</evidence>
<dbReference type="Proteomes" id="UP000007151">
    <property type="component" value="Unassembled WGS sequence"/>
</dbReference>
<proteinExistence type="predicted"/>
<name>A0A212FCB0_DANPL</name>
<evidence type="ECO:0000313" key="2">
    <source>
        <dbReference type="Proteomes" id="UP000007151"/>
    </source>
</evidence>
<reference evidence="1 2" key="1">
    <citation type="journal article" date="2011" name="Cell">
        <title>The monarch butterfly genome yields insights into long-distance migration.</title>
        <authorList>
            <person name="Zhan S."/>
            <person name="Merlin C."/>
            <person name="Boore J.L."/>
            <person name="Reppert S.M."/>
        </authorList>
    </citation>
    <scope>NUCLEOTIDE SEQUENCE [LARGE SCALE GENOMIC DNA]</scope>
    <source>
        <strain evidence="1">F-2</strain>
    </source>
</reference>
<dbReference type="KEGG" id="dpl:KGM_206637"/>
<comment type="caution">
    <text evidence="1">The sequence shown here is derived from an EMBL/GenBank/DDBJ whole genome shotgun (WGS) entry which is preliminary data.</text>
</comment>
<organism evidence="1 2">
    <name type="scientific">Danaus plexippus plexippus</name>
    <dbReference type="NCBI Taxonomy" id="278856"/>
    <lineage>
        <taxon>Eukaryota</taxon>
        <taxon>Metazoa</taxon>
        <taxon>Ecdysozoa</taxon>
        <taxon>Arthropoda</taxon>
        <taxon>Hexapoda</taxon>
        <taxon>Insecta</taxon>
        <taxon>Pterygota</taxon>
        <taxon>Neoptera</taxon>
        <taxon>Endopterygota</taxon>
        <taxon>Lepidoptera</taxon>
        <taxon>Glossata</taxon>
        <taxon>Ditrysia</taxon>
        <taxon>Papilionoidea</taxon>
        <taxon>Nymphalidae</taxon>
        <taxon>Danainae</taxon>
        <taxon>Danaini</taxon>
        <taxon>Danaina</taxon>
        <taxon>Danaus</taxon>
        <taxon>Danaus</taxon>
    </lineage>
</organism>
<dbReference type="InParanoid" id="A0A212FCB0"/>
<accession>A0A212FCB0</accession>
<protein>
    <submittedName>
        <fullName evidence="1">Uncharacterized protein</fullName>
    </submittedName>
</protein>
<dbReference type="AlphaFoldDB" id="A0A212FCB0"/>
<keyword evidence="2" id="KW-1185">Reference proteome</keyword>
<sequence>MASPFASGTGRGEQSPNCHYNIYAYFDEIIIFPSREEVWCASVRAVLLCACRVRGYERIQ</sequence>